<gene>
    <name evidence="1" type="ORF">TW77_11575</name>
</gene>
<organism evidence="1 2">
    <name type="scientific">Pseudoalteromonas rubra</name>
    <dbReference type="NCBI Taxonomy" id="43658"/>
    <lineage>
        <taxon>Bacteria</taxon>
        <taxon>Pseudomonadati</taxon>
        <taxon>Pseudomonadota</taxon>
        <taxon>Gammaproteobacteria</taxon>
        <taxon>Alteromonadales</taxon>
        <taxon>Pseudoalteromonadaceae</taxon>
        <taxon>Pseudoalteromonas</taxon>
    </lineage>
</organism>
<dbReference type="Proteomes" id="UP000033452">
    <property type="component" value="Unassembled WGS sequence"/>
</dbReference>
<dbReference type="EMBL" id="JXYA01000024">
    <property type="protein sequence ID" value="KJZ08733.1"/>
    <property type="molecule type" value="Genomic_DNA"/>
</dbReference>
<comment type="caution">
    <text evidence="1">The sequence shown here is derived from an EMBL/GenBank/DDBJ whole genome shotgun (WGS) entry which is preliminary data.</text>
</comment>
<protein>
    <submittedName>
        <fullName evidence="1">Uncharacterized protein</fullName>
    </submittedName>
</protein>
<dbReference type="PATRIC" id="fig|43658.5.peg.2448"/>
<dbReference type="AlphaFoldDB" id="A0A0F4QM12"/>
<name>A0A0F4QM12_9GAMM</name>
<evidence type="ECO:0000313" key="1">
    <source>
        <dbReference type="EMBL" id="KJZ08733.1"/>
    </source>
</evidence>
<sequence length="256" mass="29617">MDLSPDSIYLGESISSPQLALWLSQCKSELLQDKKFTRNWYIKGNEQDEVERFKATETIDAQRAHNTARRYAEKTFDEYISKTGYNPSIPLVAIRTGKVGTYDEKKKNIELKLNSQNRTRWPNITSISNTSGSFLMAAITKLDDREIWMARNLGTNRHYNDNTSLHYHVTDNESALNTRRSRRNKKDSFYISLPRSAAYALALEQQKSELIFRFNLKPESCEYRGRNKANSTLMLKATHVSIYSDEISESNLIYSM</sequence>
<evidence type="ECO:0000313" key="2">
    <source>
        <dbReference type="Proteomes" id="UP000033452"/>
    </source>
</evidence>
<reference evidence="1 2" key="1">
    <citation type="journal article" date="2015" name="BMC Genomics">
        <title>Genome mining reveals unlocked bioactive potential of marine Gram-negative bacteria.</title>
        <authorList>
            <person name="Machado H."/>
            <person name="Sonnenschein E.C."/>
            <person name="Melchiorsen J."/>
            <person name="Gram L."/>
        </authorList>
    </citation>
    <scope>NUCLEOTIDE SEQUENCE [LARGE SCALE GENOMIC DNA]</scope>
    <source>
        <strain evidence="1 2">S2471</strain>
    </source>
</reference>
<accession>A0A0F4QM12</accession>
<proteinExistence type="predicted"/>
<keyword evidence="2" id="KW-1185">Reference proteome</keyword>